<feature type="region of interest" description="Disordered" evidence="1">
    <location>
        <begin position="254"/>
        <end position="312"/>
    </location>
</feature>
<feature type="compositionally biased region" description="Basic residues" evidence="1">
    <location>
        <begin position="135"/>
        <end position="149"/>
    </location>
</feature>
<organism evidence="2 3">
    <name type="scientific">Athelia psychrophila</name>
    <dbReference type="NCBI Taxonomy" id="1759441"/>
    <lineage>
        <taxon>Eukaryota</taxon>
        <taxon>Fungi</taxon>
        <taxon>Dikarya</taxon>
        <taxon>Basidiomycota</taxon>
        <taxon>Agaricomycotina</taxon>
        <taxon>Agaricomycetes</taxon>
        <taxon>Agaricomycetidae</taxon>
        <taxon>Atheliales</taxon>
        <taxon>Atheliaceae</taxon>
        <taxon>Athelia</taxon>
    </lineage>
</organism>
<feature type="compositionally biased region" description="Polar residues" evidence="1">
    <location>
        <begin position="263"/>
        <end position="299"/>
    </location>
</feature>
<gene>
    <name evidence="2" type="ORF">FIBSPDRAFT_881420</name>
</gene>
<dbReference type="EMBL" id="KV417481">
    <property type="protein sequence ID" value="KZP33935.1"/>
    <property type="molecule type" value="Genomic_DNA"/>
</dbReference>
<protein>
    <submittedName>
        <fullName evidence="2">Uncharacterized protein</fullName>
    </submittedName>
</protein>
<proteinExistence type="predicted"/>
<sequence length="456" mass="51295">MANSIHCRPRGNTAGRDVMLVVLPITIDYNDPHLLFPLPPHVKDSDILRPIWGTSMNDRSFIQYVGLSFTNYFRKRGEVTHANLPTQKQHTKAHMILDPEPTPSSLALPKLIFPVPGCEERSFNIPRNPVNRGGQHNRKQCHRPHPHSQHSREQCHVEIDLALSLHSDGAVIAPSSHFPPQSFYLRDWYNEWKNLMAELNNPTELYIIQEALKRELKTYSWLPDVEPNHIWATAHSVLAPWILIRSTLNTPQWGPSPADLTDTIGNDSPSSSDELTNTPTIINSQGAVPRTSSYTTAVQSPRKKKKGLPKLSKGGAIHRLSLSPFCTAVSLFPPYHTAEKEEEEEEEEEAQNPHHTTNVPVHITALASSVGLSCPHPFDARRWERWQGSMPTPEQHKTSQPPECVSQVNPGSVGWVDIMALDDCEVDKVPEQRPNKFWLLDDNETLTDSGPGLLNQ</sequence>
<reference evidence="2 3" key="1">
    <citation type="journal article" date="2016" name="Mol. Biol. Evol.">
        <title>Comparative Genomics of Early-Diverging Mushroom-Forming Fungi Provides Insights into the Origins of Lignocellulose Decay Capabilities.</title>
        <authorList>
            <person name="Nagy L.G."/>
            <person name="Riley R."/>
            <person name="Tritt A."/>
            <person name="Adam C."/>
            <person name="Daum C."/>
            <person name="Floudas D."/>
            <person name="Sun H."/>
            <person name="Yadav J.S."/>
            <person name="Pangilinan J."/>
            <person name="Larsson K.H."/>
            <person name="Matsuura K."/>
            <person name="Barry K."/>
            <person name="Labutti K."/>
            <person name="Kuo R."/>
            <person name="Ohm R.A."/>
            <person name="Bhattacharya S.S."/>
            <person name="Shirouzu T."/>
            <person name="Yoshinaga Y."/>
            <person name="Martin F.M."/>
            <person name="Grigoriev I.V."/>
            <person name="Hibbett D.S."/>
        </authorList>
    </citation>
    <scope>NUCLEOTIDE SEQUENCE [LARGE SCALE GENOMIC DNA]</scope>
    <source>
        <strain evidence="2 3">CBS 109695</strain>
    </source>
</reference>
<keyword evidence="3" id="KW-1185">Reference proteome</keyword>
<dbReference type="AlphaFoldDB" id="A0A166WND5"/>
<accession>A0A166WND5</accession>
<evidence type="ECO:0000313" key="3">
    <source>
        <dbReference type="Proteomes" id="UP000076532"/>
    </source>
</evidence>
<dbReference type="Proteomes" id="UP000076532">
    <property type="component" value="Unassembled WGS sequence"/>
</dbReference>
<feature type="region of interest" description="Disordered" evidence="1">
    <location>
        <begin position="124"/>
        <end position="153"/>
    </location>
</feature>
<name>A0A166WND5_9AGAM</name>
<evidence type="ECO:0000313" key="2">
    <source>
        <dbReference type="EMBL" id="KZP33935.1"/>
    </source>
</evidence>
<evidence type="ECO:0000256" key="1">
    <source>
        <dbReference type="SAM" id="MobiDB-lite"/>
    </source>
</evidence>